<reference evidence="2" key="1">
    <citation type="submission" date="2021-01" db="EMBL/GenBank/DDBJ databases">
        <title>Modified the classification status of verrucomicrobia.</title>
        <authorList>
            <person name="Feng X."/>
        </authorList>
    </citation>
    <scope>NUCLEOTIDE SEQUENCE</scope>
    <source>
        <strain evidence="2">_KCTC 22039</strain>
    </source>
</reference>
<evidence type="ECO:0000313" key="3">
    <source>
        <dbReference type="Proteomes" id="UP000624703"/>
    </source>
</evidence>
<comment type="caution">
    <text evidence="2">The sequence shown here is derived from an EMBL/GenBank/DDBJ whole genome shotgun (WGS) entry which is preliminary data.</text>
</comment>
<dbReference type="RefSeq" id="WP_200312649.1">
    <property type="nucleotide sequence ID" value="NZ_JAENIM010000046.1"/>
</dbReference>
<proteinExistence type="predicted"/>
<name>A0A8J7MGZ2_9BACT</name>
<protein>
    <submittedName>
        <fullName evidence="2">Uncharacterized protein</fullName>
    </submittedName>
</protein>
<keyword evidence="3" id="KW-1185">Reference proteome</keyword>
<dbReference type="EMBL" id="JAENIM010000046">
    <property type="protein sequence ID" value="MBK1792638.1"/>
    <property type="molecule type" value="Genomic_DNA"/>
</dbReference>
<dbReference type="AlphaFoldDB" id="A0A8J7MGZ2"/>
<sequence>MAAPNHSALPFFVPASNHIPASHTSSQPHLQPATPPASYIPASHTSIQSPLSTPQLPAHTPR</sequence>
<feature type="region of interest" description="Disordered" evidence="1">
    <location>
        <begin position="1"/>
        <end position="62"/>
    </location>
</feature>
<feature type="compositionally biased region" description="Polar residues" evidence="1">
    <location>
        <begin position="43"/>
        <end position="55"/>
    </location>
</feature>
<gene>
    <name evidence="2" type="ORF">JIN82_15845</name>
</gene>
<evidence type="ECO:0000256" key="1">
    <source>
        <dbReference type="SAM" id="MobiDB-lite"/>
    </source>
</evidence>
<organism evidence="2 3">
    <name type="scientific">Persicirhabdus sediminis</name>
    <dbReference type="NCBI Taxonomy" id="454144"/>
    <lineage>
        <taxon>Bacteria</taxon>
        <taxon>Pseudomonadati</taxon>
        <taxon>Verrucomicrobiota</taxon>
        <taxon>Verrucomicrobiia</taxon>
        <taxon>Verrucomicrobiales</taxon>
        <taxon>Verrucomicrobiaceae</taxon>
        <taxon>Persicirhabdus</taxon>
    </lineage>
</organism>
<accession>A0A8J7MGZ2</accession>
<evidence type="ECO:0000313" key="2">
    <source>
        <dbReference type="EMBL" id="MBK1792638.1"/>
    </source>
</evidence>
<dbReference type="Proteomes" id="UP000624703">
    <property type="component" value="Unassembled WGS sequence"/>
</dbReference>